<protein>
    <submittedName>
        <fullName evidence="1">Uncharacterized protein</fullName>
    </submittedName>
</protein>
<dbReference type="EMBL" id="JAQJZL010000016">
    <property type="protein sequence ID" value="KAJ6022926.1"/>
    <property type="molecule type" value="Genomic_DNA"/>
</dbReference>
<evidence type="ECO:0000313" key="1">
    <source>
        <dbReference type="EMBL" id="KAJ6022926.1"/>
    </source>
</evidence>
<keyword evidence="2" id="KW-1185">Reference proteome</keyword>
<organism evidence="1 2">
    <name type="scientific">Penicillium canescens</name>
    <dbReference type="NCBI Taxonomy" id="5083"/>
    <lineage>
        <taxon>Eukaryota</taxon>
        <taxon>Fungi</taxon>
        <taxon>Dikarya</taxon>
        <taxon>Ascomycota</taxon>
        <taxon>Pezizomycotina</taxon>
        <taxon>Eurotiomycetes</taxon>
        <taxon>Eurotiomycetidae</taxon>
        <taxon>Eurotiales</taxon>
        <taxon>Aspergillaceae</taxon>
        <taxon>Penicillium</taxon>
    </lineage>
</organism>
<reference evidence="1" key="2">
    <citation type="submission" date="2023-01" db="EMBL/GenBank/DDBJ databases">
        <authorList>
            <person name="Petersen C."/>
        </authorList>
    </citation>
    <scope>NUCLEOTIDE SEQUENCE</scope>
    <source>
        <strain evidence="1">IBT 15450</strain>
    </source>
</reference>
<reference evidence="1" key="1">
    <citation type="journal article" date="2023" name="IMA Fungus">
        <title>Comparative genomic study of the Penicillium genus elucidates a diverse pangenome and 15 lateral gene transfer events.</title>
        <authorList>
            <person name="Petersen C."/>
            <person name="Sorensen T."/>
            <person name="Nielsen M.R."/>
            <person name="Sondergaard T.E."/>
            <person name="Sorensen J.L."/>
            <person name="Fitzpatrick D.A."/>
            <person name="Frisvad J.C."/>
            <person name="Nielsen K.L."/>
        </authorList>
    </citation>
    <scope>NUCLEOTIDE SEQUENCE</scope>
    <source>
        <strain evidence="1">IBT 15450</strain>
    </source>
</reference>
<dbReference type="Proteomes" id="UP001219568">
    <property type="component" value="Unassembled WGS sequence"/>
</dbReference>
<sequence>MLNVEEPEAEHENIACRFAKARAPKHRTCAVRGLSAWGEIVGAKELSERFRQAQFDALPAKHSVLINKGIAGLRIEAVEIGRKKKFSRSCH</sequence>
<accession>A0AAD6HYX0</accession>
<dbReference type="AlphaFoldDB" id="A0AAD6HYX0"/>
<name>A0AAD6HYX0_PENCN</name>
<gene>
    <name evidence="1" type="ORF">N7460_013321</name>
</gene>
<comment type="caution">
    <text evidence="1">The sequence shown here is derived from an EMBL/GenBank/DDBJ whole genome shotgun (WGS) entry which is preliminary data.</text>
</comment>
<proteinExistence type="predicted"/>
<evidence type="ECO:0000313" key="2">
    <source>
        <dbReference type="Proteomes" id="UP001219568"/>
    </source>
</evidence>